<protein>
    <recommendedName>
        <fullName evidence="7">ResB-like domain-containing protein</fullName>
    </recommendedName>
</protein>
<keyword evidence="5 6" id="KW-0472">Membrane</keyword>
<evidence type="ECO:0000256" key="3">
    <source>
        <dbReference type="ARBA" id="ARBA00022748"/>
    </source>
</evidence>
<proteinExistence type="predicted"/>
<feature type="transmembrane region" description="Helical" evidence="6">
    <location>
        <begin position="67"/>
        <end position="87"/>
    </location>
</feature>
<dbReference type="InterPro" id="IPR007816">
    <property type="entry name" value="ResB-like_domain"/>
</dbReference>
<name>A0A3B1AXL9_9ZZZZ</name>
<dbReference type="EMBL" id="UOFY01000028">
    <property type="protein sequence ID" value="VAX08542.1"/>
    <property type="molecule type" value="Genomic_DNA"/>
</dbReference>
<feature type="domain" description="ResB-like" evidence="7">
    <location>
        <begin position="61"/>
        <end position="201"/>
    </location>
</feature>
<feature type="transmembrane region" description="Helical" evidence="6">
    <location>
        <begin position="12"/>
        <end position="30"/>
    </location>
</feature>
<evidence type="ECO:0000256" key="2">
    <source>
        <dbReference type="ARBA" id="ARBA00022692"/>
    </source>
</evidence>
<evidence type="ECO:0000313" key="8">
    <source>
        <dbReference type="EMBL" id="VAX08542.1"/>
    </source>
</evidence>
<organism evidence="8">
    <name type="scientific">hydrothermal vent metagenome</name>
    <dbReference type="NCBI Taxonomy" id="652676"/>
    <lineage>
        <taxon>unclassified sequences</taxon>
        <taxon>metagenomes</taxon>
        <taxon>ecological metagenomes</taxon>
    </lineage>
</organism>
<feature type="transmembrane region" description="Helical" evidence="6">
    <location>
        <begin position="36"/>
        <end position="55"/>
    </location>
</feature>
<comment type="subcellular location">
    <subcellularLocation>
        <location evidence="1">Membrane</location>
        <topology evidence="1">Multi-pass membrane protein</topology>
    </subcellularLocation>
</comment>
<evidence type="ECO:0000256" key="4">
    <source>
        <dbReference type="ARBA" id="ARBA00022989"/>
    </source>
</evidence>
<evidence type="ECO:0000256" key="1">
    <source>
        <dbReference type="ARBA" id="ARBA00004141"/>
    </source>
</evidence>
<reference evidence="8" key="1">
    <citation type="submission" date="2018-06" db="EMBL/GenBank/DDBJ databases">
        <authorList>
            <person name="Zhirakovskaya E."/>
        </authorList>
    </citation>
    <scope>NUCLEOTIDE SEQUENCE</scope>
</reference>
<accession>A0A3B1AXL9</accession>
<keyword evidence="4 6" id="KW-1133">Transmembrane helix</keyword>
<gene>
    <name evidence="8" type="ORF">MNBD_GAMMA25-811</name>
</gene>
<dbReference type="GO" id="GO:0017004">
    <property type="term" value="P:cytochrome complex assembly"/>
    <property type="evidence" value="ECO:0007669"/>
    <property type="project" value="UniProtKB-KW"/>
</dbReference>
<keyword evidence="3" id="KW-0201">Cytochrome c-type biogenesis</keyword>
<evidence type="ECO:0000256" key="5">
    <source>
        <dbReference type="ARBA" id="ARBA00023136"/>
    </source>
</evidence>
<keyword evidence="2 6" id="KW-0812">Transmembrane</keyword>
<sequence>MHTVLLQLASLKLTLVIFVLFCASVVLAYFTQWSPAWILALPFILFALNLAAAILSSPVFWRQPGLLVFHLALLSLIILLAISRLTYLKGHLEVSVDEVFNGELTESESGPFHPWHLQDARFQQKNFTIGYSPGMNRDRTRSQVIWQDENGLRQATTIGDHYPLILAGYRFYTSHNKGFAPNFVWYPADGGKPQQGSIHLPSYPAYEYQQALSWTIPGTPHEIWTLLELDEVVLDENRKSEFKAPEKHRLVIRYNGKRQELRPGASILFADGRLKYESLRVWMGYAVFYDWTIPWLLSACVMTVLGMGWHFWRKFAARPWQAED</sequence>
<dbReference type="AlphaFoldDB" id="A0A3B1AXL9"/>
<feature type="transmembrane region" description="Helical" evidence="6">
    <location>
        <begin position="292"/>
        <end position="312"/>
    </location>
</feature>
<evidence type="ECO:0000256" key="6">
    <source>
        <dbReference type="SAM" id="Phobius"/>
    </source>
</evidence>
<dbReference type="GO" id="GO:0016020">
    <property type="term" value="C:membrane"/>
    <property type="evidence" value="ECO:0007669"/>
    <property type="project" value="UniProtKB-SubCell"/>
</dbReference>
<evidence type="ECO:0000259" key="7">
    <source>
        <dbReference type="Pfam" id="PF05140"/>
    </source>
</evidence>
<dbReference type="Pfam" id="PF05140">
    <property type="entry name" value="ResB"/>
    <property type="match status" value="1"/>
</dbReference>